<evidence type="ECO:0000256" key="1">
    <source>
        <dbReference type="ARBA" id="ARBA00004651"/>
    </source>
</evidence>
<keyword evidence="5 7" id="KW-0472">Membrane</keyword>
<dbReference type="PANTHER" id="PTHR30561:SF7">
    <property type="entry name" value="GUANIDINIUM EFFLUX SYSTEM SUBUNIT GDNC-RELATED"/>
    <property type="match status" value="1"/>
</dbReference>
<keyword evidence="2" id="KW-1003">Cell membrane</keyword>
<evidence type="ECO:0000313" key="8">
    <source>
        <dbReference type="EMBL" id="OAB41972.1"/>
    </source>
</evidence>
<dbReference type="InterPro" id="IPR037185">
    <property type="entry name" value="EmrE-like"/>
</dbReference>
<evidence type="ECO:0000256" key="2">
    <source>
        <dbReference type="ARBA" id="ARBA00022475"/>
    </source>
</evidence>
<reference evidence="8 9" key="1">
    <citation type="submission" date="2016-03" db="EMBL/GenBank/DDBJ databases">
        <title>Draft genome sequence of Paenibacillus glacialis DSM 22343.</title>
        <authorList>
            <person name="Shin S.-K."/>
            <person name="Yi H."/>
        </authorList>
    </citation>
    <scope>NUCLEOTIDE SEQUENCE [LARGE SCALE GENOMIC DNA]</scope>
    <source>
        <strain evidence="8 9">DSM 22343</strain>
    </source>
</reference>
<feature type="transmembrane region" description="Helical" evidence="7">
    <location>
        <begin position="83"/>
        <end position="102"/>
    </location>
</feature>
<dbReference type="PANTHER" id="PTHR30561">
    <property type="entry name" value="SMR FAMILY PROTON-DEPENDENT DRUG EFFLUX TRANSPORTER SUGE"/>
    <property type="match status" value="1"/>
</dbReference>
<dbReference type="InterPro" id="IPR000390">
    <property type="entry name" value="Small_drug/metabolite_transptr"/>
</dbReference>
<feature type="transmembrane region" description="Helical" evidence="7">
    <location>
        <begin position="57"/>
        <end position="77"/>
    </location>
</feature>
<evidence type="ECO:0000256" key="7">
    <source>
        <dbReference type="SAM" id="Phobius"/>
    </source>
</evidence>
<comment type="similarity">
    <text evidence="6">Belongs to the drug/metabolite transporter (DMT) superfamily. Small multidrug resistance (SMR) (TC 2.A.7.1) family.</text>
</comment>
<keyword evidence="4 7" id="KW-1133">Transmembrane helix</keyword>
<dbReference type="Pfam" id="PF00893">
    <property type="entry name" value="Multi_Drug_Res"/>
    <property type="match status" value="1"/>
</dbReference>
<evidence type="ECO:0000256" key="6">
    <source>
        <dbReference type="RuleBase" id="RU003942"/>
    </source>
</evidence>
<feature type="transmembrane region" description="Helical" evidence="7">
    <location>
        <begin position="5"/>
        <end position="22"/>
    </location>
</feature>
<evidence type="ECO:0000256" key="5">
    <source>
        <dbReference type="ARBA" id="ARBA00023136"/>
    </source>
</evidence>
<dbReference type="GO" id="GO:0005886">
    <property type="term" value="C:plasma membrane"/>
    <property type="evidence" value="ECO:0007669"/>
    <property type="project" value="UniProtKB-SubCell"/>
</dbReference>
<dbReference type="EMBL" id="LVJH01000025">
    <property type="protein sequence ID" value="OAB41972.1"/>
    <property type="molecule type" value="Genomic_DNA"/>
</dbReference>
<keyword evidence="9" id="KW-1185">Reference proteome</keyword>
<dbReference type="STRING" id="494026.PGLA_14205"/>
<dbReference type="OrthoDB" id="2168659at2"/>
<dbReference type="AlphaFoldDB" id="A0A168KGF4"/>
<evidence type="ECO:0000256" key="4">
    <source>
        <dbReference type="ARBA" id="ARBA00022989"/>
    </source>
</evidence>
<dbReference type="SUPFAM" id="SSF103481">
    <property type="entry name" value="Multidrug resistance efflux transporter EmrE"/>
    <property type="match status" value="1"/>
</dbReference>
<dbReference type="Proteomes" id="UP000076967">
    <property type="component" value="Unassembled WGS sequence"/>
</dbReference>
<dbReference type="InterPro" id="IPR045324">
    <property type="entry name" value="Small_multidrug_res"/>
</dbReference>
<dbReference type="Gene3D" id="1.10.3730.20">
    <property type="match status" value="1"/>
</dbReference>
<comment type="subcellular location">
    <subcellularLocation>
        <location evidence="1 6">Cell membrane</location>
        <topology evidence="1 6">Multi-pass membrane protein</topology>
    </subcellularLocation>
</comment>
<dbReference type="RefSeq" id="WP_068533792.1">
    <property type="nucleotide sequence ID" value="NZ_LVJH01000025.1"/>
</dbReference>
<protein>
    <submittedName>
        <fullName evidence="8">Multidrug resistance protein SMR</fullName>
    </submittedName>
</protein>
<accession>A0A168KGF4</accession>
<comment type="caution">
    <text evidence="8">The sequence shown here is derived from an EMBL/GenBank/DDBJ whole genome shotgun (WGS) entry which is preliminary data.</text>
</comment>
<name>A0A168KGF4_9BACL</name>
<sequence length="112" mass="12049">MRRSWALVFIGAIIEVLWVIGLKHSDSLLLWIGTIVGIGLSFLFAVLACLKLPVGTVYAVFTGLGTTGTVLVEMFIFGETFQALKIGLVLLLLTGVLGLKFVTKESHEKGVA</sequence>
<organism evidence="8 9">
    <name type="scientific">Paenibacillus glacialis</name>
    <dbReference type="NCBI Taxonomy" id="494026"/>
    <lineage>
        <taxon>Bacteria</taxon>
        <taxon>Bacillati</taxon>
        <taxon>Bacillota</taxon>
        <taxon>Bacilli</taxon>
        <taxon>Bacillales</taxon>
        <taxon>Paenibacillaceae</taxon>
        <taxon>Paenibacillus</taxon>
    </lineage>
</organism>
<proteinExistence type="inferred from homology"/>
<evidence type="ECO:0000256" key="3">
    <source>
        <dbReference type="ARBA" id="ARBA00022692"/>
    </source>
</evidence>
<gene>
    <name evidence="8" type="ORF">PGLA_14205</name>
</gene>
<dbReference type="GO" id="GO:0022857">
    <property type="term" value="F:transmembrane transporter activity"/>
    <property type="evidence" value="ECO:0007669"/>
    <property type="project" value="InterPro"/>
</dbReference>
<keyword evidence="3 6" id="KW-0812">Transmembrane</keyword>
<feature type="transmembrane region" description="Helical" evidence="7">
    <location>
        <begin position="28"/>
        <end position="50"/>
    </location>
</feature>
<evidence type="ECO:0000313" key="9">
    <source>
        <dbReference type="Proteomes" id="UP000076967"/>
    </source>
</evidence>